<evidence type="ECO:0000256" key="5">
    <source>
        <dbReference type="ARBA" id="ARBA00022676"/>
    </source>
</evidence>
<dbReference type="InterPro" id="IPR029044">
    <property type="entry name" value="Nucleotide-diphossugar_trans"/>
</dbReference>
<keyword evidence="14" id="KW-1015">Disulfide bond</keyword>
<evidence type="ECO:0000313" key="21">
    <source>
        <dbReference type="Ensembl" id="ENSCCRP00000006555.2"/>
    </source>
</evidence>
<dbReference type="InterPro" id="IPR052463">
    <property type="entry name" value="O-linked_mannose_GnT"/>
</dbReference>
<dbReference type="Ensembl" id="ENSCCRT00000007209.2">
    <property type="protein sequence ID" value="ENSCCRP00000006555.2"/>
    <property type="gene ID" value="ENSCCRG00000003779.2"/>
</dbReference>
<dbReference type="GeneTree" id="ENSGT00530000063632"/>
<dbReference type="CDD" id="cd13937">
    <property type="entry name" value="PANDER_GnT-1_2_like"/>
    <property type="match status" value="1"/>
</dbReference>
<comment type="pathway">
    <text evidence="2 19">Protein modification; protein glycosylation.</text>
</comment>
<organism evidence="21 22">
    <name type="scientific">Cyprinus carpio carpio</name>
    <dbReference type="NCBI Taxonomy" id="630221"/>
    <lineage>
        <taxon>Eukaryota</taxon>
        <taxon>Metazoa</taxon>
        <taxon>Chordata</taxon>
        <taxon>Craniata</taxon>
        <taxon>Vertebrata</taxon>
        <taxon>Euteleostomi</taxon>
        <taxon>Actinopterygii</taxon>
        <taxon>Neopterygii</taxon>
        <taxon>Teleostei</taxon>
        <taxon>Ostariophysi</taxon>
        <taxon>Cypriniformes</taxon>
        <taxon>Cyprinidae</taxon>
        <taxon>Cyprininae</taxon>
        <taxon>Cyprinus</taxon>
    </lineage>
</organism>
<dbReference type="OMA" id="NYETEIH"/>
<comment type="catalytic activity">
    <reaction evidence="17 19">
        <text>3-O-(alpha-D-mannosyl)-L-threonyl-[protein] + UDP-N-acetyl-alpha-D-glucosamine = 3-O-(N-acetyl-beta-D-glucosaminyl-(1-&gt;2)-alpha-D-mannosyl)-L-threonyl-[protein] + UDP + H(+)</text>
        <dbReference type="Rhea" id="RHEA:54128"/>
        <dbReference type="Rhea" id="RHEA-COMP:13547"/>
        <dbReference type="Rhea" id="RHEA-COMP:13802"/>
        <dbReference type="ChEBI" id="CHEBI:15378"/>
        <dbReference type="ChEBI" id="CHEBI:57705"/>
        <dbReference type="ChEBI" id="CHEBI:58223"/>
        <dbReference type="ChEBI" id="CHEBI:137323"/>
        <dbReference type="ChEBI" id="CHEBI:138067"/>
    </reaction>
</comment>
<comment type="cofactor">
    <cofactor evidence="19">
        <name>Mn(2+)</name>
        <dbReference type="ChEBI" id="CHEBI:29035"/>
    </cofactor>
    <text evidence="19">The manganese ion interacts primarily with the substrate UDP-N-acetylglucosamine.</text>
</comment>
<keyword evidence="9 18" id="KW-0430">Lectin</keyword>
<keyword evidence="11 19" id="KW-1133">Transmembrane helix</keyword>
<keyword evidence="22" id="KW-1185">Reference proteome</keyword>
<evidence type="ECO:0000256" key="4">
    <source>
        <dbReference type="ARBA" id="ARBA00022553"/>
    </source>
</evidence>
<evidence type="ECO:0000256" key="13">
    <source>
        <dbReference type="ARBA" id="ARBA00023136"/>
    </source>
</evidence>
<keyword evidence="4" id="KW-0597">Phosphoprotein</keyword>
<keyword evidence="15 19" id="KW-0464">Manganese</keyword>
<dbReference type="GO" id="GO:0030246">
    <property type="term" value="F:carbohydrate binding"/>
    <property type="evidence" value="ECO:0007669"/>
    <property type="project" value="UniProtKB-UniRule"/>
</dbReference>
<accession>A0A8C0YAM5</accession>
<dbReference type="UniPathway" id="UPA00378"/>
<name>A0A8C0YAM5_CYPCA</name>
<dbReference type="Proteomes" id="UP001108240">
    <property type="component" value="Unplaced"/>
</dbReference>
<evidence type="ECO:0000256" key="6">
    <source>
        <dbReference type="ARBA" id="ARBA00022679"/>
    </source>
</evidence>
<dbReference type="GO" id="GO:0099503">
    <property type="term" value="C:secretory vesicle"/>
    <property type="evidence" value="ECO:0007669"/>
    <property type="project" value="Ensembl"/>
</dbReference>
<feature type="transmembrane region" description="Helical" evidence="19">
    <location>
        <begin position="38"/>
        <end position="59"/>
    </location>
</feature>
<dbReference type="PANTHER" id="PTHR46396">
    <property type="entry name" value="PROTEIN O-LINKED-MANNOSE BETA-1,2-N-ACETYLGLUCOSAMINYLTRANSFERASE 1"/>
    <property type="match status" value="1"/>
</dbReference>
<dbReference type="InterPro" id="IPR004139">
    <property type="entry name" value="Glyco_trans_13"/>
</dbReference>
<evidence type="ECO:0000256" key="17">
    <source>
        <dbReference type="ARBA" id="ARBA00049045"/>
    </source>
</evidence>
<evidence type="ECO:0000256" key="9">
    <source>
        <dbReference type="ARBA" id="ARBA00022734"/>
    </source>
</evidence>
<proteinExistence type="inferred from homology"/>
<evidence type="ECO:0000256" key="18">
    <source>
        <dbReference type="PROSITE-ProRule" id="PRU01375"/>
    </source>
</evidence>
<dbReference type="SUPFAM" id="SSF53448">
    <property type="entry name" value="Nucleotide-diphospho-sugar transferases"/>
    <property type="match status" value="1"/>
</dbReference>
<evidence type="ECO:0000256" key="14">
    <source>
        <dbReference type="ARBA" id="ARBA00023157"/>
    </source>
</evidence>
<dbReference type="PANTHER" id="PTHR46396:SF1">
    <property type="entry name" value="PROTEIN O-LINKED-MANNOSE BETA-1,2-N-ACETYLGLUCOSAMINYLTRANSFERASE 1"/>
    <property type="match status" value="1"/>
</dbReference>
<keyword evidence="5 19" id="KW-0328">Glycosyltransferase</keyword>
<evidence type="ECO:0000259" key="20">
    <source>
        <dbReference type="Pfam" id="PF15711"/>
    </source>
</evidence>
<dbReference type="GO" id="GO:0000139">
    <property type="term" value="C:Golgi membrane"/>
    <property type="evidence" value="ECO:0007669"/>
    <property type="project" value="UniProtKB-SubCell"/>
</dbReference>
<dbReference type="InterPro" id="IPR039474">
    <property type="entry name" value="POMGNT1_PANDER-like"/>
</dbReference>
<evidence type="ECO:0000256" key="1">
    <source>
        <dbReference type="ARBA" id="ARBA00004323"/>
    </source>
</evidence>
<dbReference type="EC" id="2.4.1.-" evidence="19"/>
<evidence type="ECO:0000313" key="22">
    <source>
        <dbReference type="Proteomes" id="UP001108240"/>
    </source>
</evidence>
<evidence type="ECO:0000256" key="7">
    <source>
        <dbReference type="ARBA" id="ARBA00022692"/>
    </source>
</evidence>
<evidence type="ECO:0000256" key="2">
    <source>
        <dbReference type="ARBA" id="ARBA00004922"/>
    </source>
</evidence>
<reference evidence="21" key="2">
    <citation type="submission" date="2025-09" db="UniProtKB">
        <authorList>
            <consortium name="Ensembl"/>
        </authorList>
    </citation>
    <scope>IDENTIFICATION</scope>
</reference>
<keyword evidence="8 19" id="KW-0479">Metal-binding</keyword>
<comment type="subunit">
    <text evidence="16">Interacts with DAG1 (via O-linked mannose moiety). Interacts (via transmembrane domain) with FKTN; the interaction is direct and is required for normal location in Golgi membranes.</text>
</comment>
<dbReference type="InterPro" id="IPR039477">
    <property type="entry name" value="ILEI/PANDER_dom"/>
</dbReference>
<sequence length="653" mass="74933">MDTWTPNPRAKPFIPRQQRSLYLTWKYRLTNKRAVRRICQASAVLFLLITVIVNIKLILDTRRVASEDDAAQEYDDALPNMETPRRPASGRKVLDIEVYSSRSKVYVAVDGTTVLEDEMREQGRGVHVIVLNQATGHVMAKRVFDTYSPHEDEAMILFLNMVTRGRILIFTIKDEGTFHLKDAAKNLLKGLGSQVAVTLGWRDMWTLVVKKGGQVYGEKHSKSPALSTWGDPVLLKTEVQLTASEEAECHWADTELNRRRKLFCSKVEGYGSICSCKDPAPIEFNPDPLPNNNVYNVPVAVIAGNRPNYLYRMLRSLLSSHGVNPQMITVFIDGYYEEPMDVVDLFGLKGVQHTPISIKNARVSQHYKASLTATFSLHPDADFAIVLEEDLDISIDFFSFLSQTIHLLQEDDSLYCISAWNDQGYEHTAEDPSLLYRVESMPGLGWVLKKSLYKDELEPKWPTPEKLWDWDMWMRMPEQRKGRECVIPDVSRSYHFGIIGLNMNGYFHEVYFKKHKFNTIPNVQMKNVDSLKEDAYEIEIQNLLREAEVLDHSKNPCEDSFIPDTEGKTFVMFIKMEQETDTNTWTELAKCLHVWDLDVRGYHKGLWRLFRKKNHVLVVAVPISPYSVKKPNNVTPIHLEPAPKEEGPPVEQI</sequence>
<dbReference type="FunFam" id="3.90.550.10:FF:000038">
    <property type="entry name" value="protein O-linked-mannose beta-1,2-N-acetylglucosaminyltransferase 1 isoform X1"/>
    <property type="match status" value="1"/>
</dbReference>
<dbReference type="Pfam" id="PF03071">
    <property type="entry name" value="GNT-I"/>
    <property type="match status" value="1"/>
</dbReference>
<evidence type="ECO:0000256" key="16">
    <source>
        <dbReference type="ARBA" id="ARBA00046887"/>
    </source>
</evidence>
<dbReference type="Gene3D" id="3.90.550.10">
    <property type="entry name" value="Spore Coat Polysaccharide Biosynthesis Protein SpsA, Chain A"/>
    <property type="match status" value="1"/>
</dbReference>
<evidence type="ECO:0000256" key="19">
    <source>
        <dbReference type="RuleBase" id="RU368119"/>
    </source>
</evidence>
<keyword evidence="12 19" id="KW-0333">Golgi apparatus</keyword>
<dbReference type="GO" id="GO:0030145">
    <property type="term" value="F:manganese ion binding"/>
    <property type="evidence" value="ECO:0007669"/>
    <property type="project" value="UniProtKB-UniRule"/>
</dbReference>
<feature type="domain" description="ILEI/PANDER" evidence="20">
    <location>
        <begin position="124"/>
        <end position="213"/>
    </location>
</feature>
<evidence type="ECO:0000256" key="12">
    <source>
        <dbReference type="ARBA" id="ARBA00023034"/>
    </source>
</evidence>
<evidence type="ECO:0000256" key="15">
    <source>
        <dbReference type="ARBA" id="ARBA00023211"/>
    </source>
</evidence>
<comment type="similarity">
    <text evidence="3 19">Belongs to the glycosyltransferase 13 family.</text>
</comment>
<evidence type="ECO:0000256" key="3">
    <source>
        <dbReference type="ARBA" id="ARBA00006492"/>
    </source>
</evidence>
<dbReference type="PROSITE" id="PS52031">
    <property type="entry name" value="GG_LECTIN"/>
    <property type="match status" value="1"/>
</dbReference>
<evidence type="ECO:0000256" key="11">
    <source>
        <dbReference type="ARBA" id="ARBA00022989"/>
    </source>
</evidence>
<dbReference type="Pfam" id="PF15711">
    <property type="entry name" value="ILEI"/>
    <property type="match status" value="1"/>
</dbReference>
<evidence type="ECO:0000256" key="10">
    <source>
        <dbReference type="ARBA" id="ARBA00022968"/>
    </source>
</evidence>
<dbReference type="AlphaFoldDB" id="A0A8C0YAM5"/>
<reference evidence="21" key="1">
    <citation type="submission" date="2025-08" db="UniProtKB">
        <authorList>
            <consortium name="Ensembl"/>
        </authorList>
    </citation>
    <scope>IDENTIFICATION</scope>
</reference>
<dbReference type="GO" id="GO:0048592">
    <property type="term" value="P:eye morphogenesis"/>
    <property type="evidence" value="ECO:0007669"/>
    <property type="project" value="Ensembl"/>
</dbReference>
<comment type="domain">
    <text evidence="19">The stem domain mediates specific interaction with beta-linked N-acetylglucosamine moieties of O-glycosylated proteins. It also interacts with its product, N-acetyl-beta-D-glucosaminyl-(1-&gt;2)-O-alpha-D-mannosylprotein.</text>
</comment>
<keyword evidence="10 19" id="KW-0735">Signal-anchor</keyword>
<comment type="subcellular location">
    <subcellularLocation>
        <location evidence="1 19">Golgi apparatus membrane</location>
        <topology evidence="1 19">Single-pass type II membrane protein</topology>
    </subcellularLocation>
</comment>
<protein>
    <recommendedName>
        <fullName evidence="19">Protein O-linked-mannose beta-1,2-N-acetylglucosaminyltransferase</fullName>
        <shortName evidence="19">POMGnT1</shortName>
        <ecNumber evidence="19">2.4.1.-</ecNumber>
    </recommendedName>
</protein>
<keyword evidence="7 19" id="KW-0812">Transmembrane</keyword>
<evidence type="ECO:0000256" key="8">
    <source>
        <dbReference type="ARBA" id="ARBA00022723"/>
    </source>
</evidence>
<keyword evidence="13 19" id="KW-0472">Membrane</keyword>
<dbReference type="CDD" id="cd02514">
    <property type="entry name" value="GT13_GLCNAC-TI"/>
    <property type="match status" value="1"/>
</dbReference>
<keyword evidence="6" id="KW-0808">Transferase</keyword>
<comment type="function">
    <text evidence="19">Participates in O-mannosyl glycosylation by catalyzing the addition of N-acetylglucosamine to O-linked mannose on glycoproteins. Catalyzes the synthesis of the GlcNAc(beta1-2)Man(alpha1-)O-Ser/Thr moiety on alpha-dystroglycan and other O-mannosylated proteins, providing the necessary basis for the addition of further carbohydrate moieties. Is specific for alpha linked terminal mannose.</text>
</comment>
<dbReference type="GO" id="GO:0047223">
    <property type="term" value="F:beta-1,3-galactosyl-O-glycosyl-glycoprotein beta-1,3-N-acetylglucosaminyltransferase activity"/>
    <property type="evidence" value="ECO:0007669"/>
    <property type="project" value="TreeGrafter"/>
</dbReference>
<dbReference type="GO" id="GO:0016266">
    <property type="term" value="P:protein O-linked glycosylation via N-acetyl-galactosamine"/>
    <property type="evidence" value="ECO:0007669"/>
    <property type="project" value="TreeGrafter"/>
</dbReference>